<dbReference type="SUPFAM" id="SSF52540">
    <property type="entry name" value="P-loop containing nucleoside triphosphate hydrolases"/>
    <property type="match status" value="1"/>
</dbReference>
<name>A0ABW9VF00_9BURK</name>
<dbReference type="PROSITE" id="PS00675">
    <property type="entry name" value="SIGMA54_INTERACT_1"/>
    <property type="match status" value="1"/>
</dbReference>
<dbReference type="RefSeq" id="WP_161037560.1">
    <property type="nucleotide sequence ID" value="NZ_WWCM01000001.1"/>
</dbReference>
<evidence type="ECO:0000256" key="4">
    <source>
        <dbReference type="ARBA" id="ARBA00022840"/>
    </source>
</evidence>
<gene>
    <name evidence="6" type="ORF">GTP27_02415</name>
</gene>
<evidence type="ECO:0000259" key="5">
    <source>
        <dbReference type="PROSITE" id="PS50893"/>
    </source>
</evidence>
<dbReference type="InterPro" id="IPR025662">
    <property type="entry name" value="Sigma_54_int_dom_ATP-bd_1"/>
</dbReference>
<dbReference type="Proteomes" id="UP000478090">
    <property type="component" value="Unassembled WGS sequence"/>
</dbReference>
<protein>
    <submittedName>
        <fullName evidence="6">ATP-binding cassette domain-containing protein</fullName>
    </submittedName>
</protein>
<dbReference type="SMART" id="SM00382">
    <property type="entry name" value="AAA"/>
    <property type="match status" value="1"/>
</dbReference>
<evidence type="ECO:0000256" key="1">
    <source>
        <dbReference type="ARBA" id="ARBA00022448"/>
    </source>
</evidence>
<keyword evidence="1" id="KW-0813">Transport</keyword>
<dbReference type="PROSITE" id="PS00211">
    <property type="entry name" value="ABC_TRANSPORTER_1"/>
    <property type="match status" value="1"/>
</dbReference>
<dbReference type="InterPro" id="IPR003439">
    <property type="entry name" value="ABC_transporter-like_ATP-bd"/>
</dbReference>
<evidence type="ECO:0000256" key="3">
    <source>
        <dbReference type="ARBA" id="ARBA00022741"/>
    </source>
</evidence>
<keyword evidence="7" id="KW-1185">Reference proteome</keyword>
<keyword evidence="2" id="KW-0472">Membrane</keyword>
<dbReference type="GO" id="GO:0005524">
    <property type="term" value="F:ATP binding"/>
    <property type="evidence" value="ECO:0007669"/>
    <property type="project" value="UniProtKB-KW"/>
</dbReference>
<evidence type="ECO:0000256" key="2">
    <source>
        <dbReference type="ARBA" id="ARBA00022475"/>
    </source>
</evidence>
<evidence type="ECO:0000313" key="6">
    <source>
        <dbReference type="EMBL" id="MYM38173.1"/>
    </source>
</evidence>
<comment type="caution">
    <text evidence="6">The sequence shown here is derived from an EMBL/GenBank/DDBJ whole genome shotgun (WGS) entry which is preliminary data.</text>
</comment>
<keyword evidence="3" id="KW-0547">Nucleotide-binding</keyword>
<dbReference type="PANTHER" id="PTHR42781">
    <property type="entry name" value="SPERMIDINE/PUTRESCINE IMPORT ATP-BINDING PROTEIN POTA"/>
    <property type="match status" value="1"/>
</dbReference>
<evidence type="ECO:0000313" key="7">
    <source>
        <dbReference type="Proteomes" id="UP000478090"/>
    </source>
</evidence>
<keyword evidence="4 6" id="KW-0067">ATP-binding</keyword>
<dbReference type="InterPro" id="IPR017871">
    <property type="entry name" value="ABC_transporter-like_CS"/>
</dbReference>
<organism evidence="6 7">
    <name type="scientific">Duganella qianjiadongensis</name>
    <dbReference type="NCBI Taxonomy" id="2692176"/>
    <lineage>
        <taxon>Bacteria</taxon>
        <taxon>Pseudomonadati</taxon>
        <taxon>Pseudomonadota</taxon>
        <taxon>Betaproteobacteria</taxon>
        <taxon>Burkholderiales</taxon>
        <taxon>Oxalobacteraceae</taxon>
        <taxon>Telluria group</taxon>
        <taxon>Duganella</taxon>
    </lineage>
</organism>
<dbReference type="InterPro" id="IPR050093">
    <property type="entry name" value="ABC_SmlMolc_Importer"/>
</dbReference>
<dbReference type="InterPro" id="IPR027417">
    <property type="entry name" value="P-loop_NTPase"/>
</dbReference>
<dbReference type="PROSITE" id="PS50893">
    <property type="entry name" value="ABC_TRANSPORTER_2"/>
    <property type="match status" value="1"/>
</dbReference>
<accession>A0ABW9VF00</accession>
<dbReference type="Gene3D" id="3.40.50.300">
    <property type="entry name" value="P-loop containing nucleotide triphosphate hydrolases"/>
    <property type="match status" value="1"/>
</dbReference>
<dbReference type="PANTHER" id="PTHR42781:SF4">
    <property type="entry name" value="SPERMIDINE_PUTRESCINE IMPORT ATP-BINDING PROTEIN POTA"/>
    <property type="match status" value="1"/>
</dbReference>
<keyword evidence="2" id="KW-1003">Cell membrane</keyword>
<dbReference type="InterPro" id="IPR003593">
    <property type="entry name" value="AAA+_ATPase"/>
</dbReference>
<dbReference type="Pfam" id="PF00005">
    <property type="entry name" value="ABC_tran"/>
    <property type="match status" value="1"/>
</dbReference>
<reference evidence="6 7" key="1">
    <citation type="submission" date="2019-12" db="EMBL/GenBank/DDBJ databases">
        <title>Novel species isolated from a subtropical stream in China.</title>
        <authorList>
            <person name="Lu H."/>
        </authorList>
    </citation>
    <scope>NUCLEOTIDE SEQUENCE [LARGE SCALE GENOMIC DNA]</scope>
    <source>
        <strain evidence="6 7">CY13W</strain>
    </source>
</reference>
<dbReference type="EMBL" id="WWCM01000001">
    <property type="protein sequence ID" value="MYM38173.1"/>
    <property type="molecule type" value="Genomic_DNA"/>
</dbReference>
<proteinExistence type="predicted"/>
<feature type="domain" description="ABC transporter" evidence="5">
    <location>
        <begin position="2"/>
        <end position="232"/>
    </location>
</feature>
<sequence length="233" mass="26079">MTLKVDLRKTLAAAGRHFTLEANFTSDSQRIVIYGESGAGKSMLLKALAGLLTPDQGRIELAGRCLYGHAERINLAPQQRQLAYLFQDYALFPHLNVRQNIAFGLQGGWRNPPRDVAHETVRHWLDRLELDGVAGQMPDQLSGGQRQRVALARALAAAPRALLLDEPFAALDPALRQRMRAELDKLQRQLGIPMLLITHDKDDVAAFGDHLLRMQQGRLIDTRKTVQGVMHER</sequence>